<feature type="transmembrane region" description="Helical" evidence="1">
    <location>
        <begin position="28"/>
        <end position="45"/>
    </location>
</feature>
<sequence length="137" mass="14766">MLFAIGYAATIGLCALLARIVPIGSFGSVVALIGGAFVAMGWFLSDRQRRPTRQEMTVLVAGSLVASLLVSAVMVSLFLWVFSEPEQTAFMLDALRATSLMIWALGLLVVCAVSLLLLYLSYAGYAKMWARRRTAAA</sequence>
<dbReference type="AlphaFoldDB" id="A0A4V3F5A5"/>
<protein>
    <submittedName>
        <fullName evidence="2">Uncharacterized protein</fullName>
    </submittedName>
</protein>
<dbReference type="InterPro" id="IPR047730">
    <property type="entry name" value="ABZJ_00895-like"/>
</dbReference>
<evidence type="ECO:0000313" key="3">
    <source>
        <dbReference type="Proteomes" id="UP000295341"/>
    </source>
</evidence>
<organism evidence="2 3">
    <name type="scientific">Panacagrimonas perspica</name>
    <dbReference type="NCBI Taxonomy" id="381431"/>
    <lineage>
        <taxon>Bacteria</taxon>
        <taxon>Pseudomonadati</taxon>
        <taxon>Pseudomonadota</taxon>
        <taxon>Gammaproteobacteria</taxon>
        <taxon>Nevskiales</taxon>
        <taxon>Nevskiaceae</taxon>
        <taxon>Panacagrimonas</taxon>
    </lineage>
</organism>
<evidence type="ECO:0000313" key="2">
    <source>
        <dbReference type="EMBL" id="TDU28166.1"/>
    </source>
</evidence>
<keyword evidence="3" id="KW-1185">Reference proteome</keyword>
<proteinExistence type="predicted"/>
<dbReference type="EMBL" id="SOBT01000009">
    <property type="protein sequence ID" value="TDU28166.1"/>
    <property type="molecule type" value="Genomic_DNA"/>
</dbReference>
<name>A0A4V3F5A5_9GAMM</name>
<reference evidence="2 3" key="1">
    <citation type="submission" date="2019-03" db="EMBL/GenBank/DDBJ databases">
        <title>Genomic Encyclopedia of Type Strains, Phase IV (KMG-IV): sequencing the most valuable type-strain genomes for metagenomic binning, comparative biology and taxonomic classification.</title>
        <authorList>
            <person name="Goeker M."/>
        </authorList>
    </citation>
    <scope>NUCLEOTIDE SEQUENCE [LARGE SCALE GENOMIC DNA]</scope>
    <source>
        <strain evidence="2 3">DSM 26377</strain>
    </source>
</reference>
<keyword evidence="1" id="KW-0472">Membrane</keyword>
<gene>
    <name evidence="2" type="ORF">DFR24_2531</name>
</gene>
<accession>A0A4V3F5A5</accession>
<feature type="transmembrane region" description="Helical" evidence="1">
    <location>
        <begin position="57"/>
        <end position="82"/>
    </location>
</feature>
<keyword evidence="1" id="KW-0812">Transmembrane</keyword>
<keyword evidence="1" id="KW-1133">Transmembrane helix</keyword>
<feature type="transmembrane region" description="Helical" evidence="1">
    <location>
        <begin position="102"/>
        <end position="123"/>
    </location>
</feature>
<dbReference type="NCBIfam" id="NF038216">
    <property type="entry name" value="ABZJ_00895_fam"/>
    <property type="match status" value="1"/>
</dbReference>
<dbReference type="Proteomes" id="UP000295341">
    <property type="component" value="Unassembled WGS sequence"/>
</dbReference>
<comment type="caution">
    <text evidence="2">The sequence shown here is derived from an EMBL/GenBank/DDBJ whole genome shotgun (WGS) entry which is preliminary data.</text>
</comment>
<evidence type="ECO:0000256" key="1">
    <source>
        <dbReference type="SAM" id="Phobius"/>
    </source>
</evidence>